<protein>
    <submittedName>
        <fullName evidence="2">Uncharacterized protein</fullName>
    </submittedName>
</protein>
<gene>
    <name evidence="2" type="ORF">AB5J53_34430</name>
</gene>
<feature type="compositionally biased region" description="Basic and acidic residues" evidence="1">
    <location>
        <begin position="7"/>
        <end position="28"/>
    </location>
</feature>
<sequence>MAGNRPGDWHVLDLDLDKDPTPGDPDHPRHVRITNSRMHT</sequence>
<feature type="region of interest" description="Disordered" evidence="1">
    <location>
        <begin position="1"/>
        <end position="40"/>
    </location>
</feature>
<accession>A0AB39RLC8</accession>
<dbReference type="AlphaFoldDB" id="A0AB39RLC8"/>
<proteinExistence type="predicted"/>
<organism evidence="2">
    <name type="scientific">Streptomyces sp. R41</name>
    <dbReference type="NCBI Taxonomy" id="3238632"/>
    <lineage>
        <taxon>Bacteria</taxon>
        <taxon>Bacillati</taxon>
        <taxon>Actinomycetota</taxon>
        <taxon>Actinomycetes</taxon>
        <taxon>Kitasatosporales</taxon>
        <taxon>Streptomycetaceae</taxon>
        <taxon>Streptomyces</taxon>
    </lineage>
</organism>
<dbReference type="RefSeq" id="WP_369249498.1">
    <property type="nucleotide sequence ID" value="NZ_CP163443.1"/>
</dbReference>
<reference evidence="2" key="1">
    <citation type="submission" date="2024-07" db="EMBL/GenBank/DDBJ databases">
        <authorList>
            <person name="Yu S.T."/>
        </authorList>
    </citation>
    <scope>NUCLEOTIDE SEQUENCE</scope>
    <source>
        <strain evidence="2">R41</strain>
    </source>
</reference>
<evidence type="ECO:0000313" key="2">
    <source>
        <dbReference type="EMBL" id="XDQ56413.1"/>
    </source>
</evidence>
<dbReference type="EMBL" id="CP163443">
    <property type="protein sequence ID" value="XDQ56413.1"/>
    <property type="molecule type" value="Genomic_DNA"/>
</dbReference>
<name>A0AB39RLC8_9ACTN</name>
<evidence type="ECO:0000256" key="1">
    <source>
        <dbReference type="SAM" id="MobiDB-lite"/>
    </source>
</evidence>